<dbReference type="InterPro" id="IPR013974">
    <property type="entry name" value="SAF"/>
</dbReference>
<dbReference type="KEGG" id="ege:EM595_3032"/>
<keyword evidence="5" id="KW-1185">Reference proteome</keyword>
<dbReference type="Pfam" id="PF04295">
    <property type="entry name" value="GD_AH_second"/>
    <property type="match status" value="1"/>
</dbReference>
<dbReference type="CDD" id="cd11613">
    <property type="entry name" value="SAF_AH_GD"/>
    <property type="match status" value="1"/>
</dbReference>
<evidence type="ECO:0000256" key="1">
    <source>
        <dbReference type="ARBA" id="ARBA00010986"/>
    </source>
</evidence>
<dbReference type="SMART" id="SM00858">
    <property type="entry name" value="SAF"/>
    <property type="match status" value="1"/>
</dbReference>
<name>A0A0U5L5S1_9GAMM</name>
<dbReference type="EC" id="4.2.1.7" evidence="4"/>
<dbReference type="EMBL" id="LN907827">
    <property type="protein sequence ID" value="CUU25263.1"/>
    <property type="molecule type" value="Genomic_DNA"/>
</dbReference>
<evidence type="ECO:0000313" key="5">
    <source>
        <dbReference type="Proteomes" id="UP000059419"/>
    </source>
</evidence>
<protein>
    <submittedName>
        <fullName evidence="4">Altronate hydrolase</fullName>
        <ecNumber evidence="4">4.2.1.7</ecNumber>
    </submittedName>
</protein>
<keyword evidence="2 4" id="KW-0456">Lyase</keyword>
<organism evidence="4 5">
    <name type="scientific">Duffyella gerundensis</name>
    <dbReference type="NCBI Taxonomy" id="1619313"/>
    <lineage>
        <taxon>Bacteria</taxon>
        <taxon>Pseudomonadati</taxon>
        <taxon>Pseudomonadota</taxon>
        <taxon>Gammaproteobacteria</taxon>
        <taxon>Enterobacterales</taxon>
        <taxon>Erwiniaceae</taxon>
        <taxon>Duffyella</taxon>
    </lineage>
</organism>
<dbReference type="RefSeq" id="WP_067433809.1">
    <property type="nucleotide sequence ID" value="NZ_JACSXD010000007.1"/>
</dbReference>
<evidence type="ECO:0000313" key="4">
    <source>
        <dbReference type="EMBL" id="CUU25263.1"/>
    </source>
</evidence>
<dbReference type="InterPro" id="IPR007392">
    <property type="entry name" value="GD_AH_second"/>
</dbReference>
<dbReference type="InterPro" id="IPR044144">
    <property type="entry name" value="SAF_UxaA/GarD"/>
</dbReference>
<dbReference type="STRING" id="1619313.EM595_3032"/>
<dbReference type="Proteomes" id="UP000059419">
    <property type="component" value="Chromosome 1"/>
</dbReference>
<dbReference type="PATRIC" id="fig|1619313.3.peg.3149"/>
<gene>
    <name evidence="4" type="primary">uxaA</name>
    <name evidence="4" type="ORF">EM595_3032</name>
</gene>
<dbReference type="GO" id="GO:0016787">
    <property type="term" value="F:hydrolase activity"/>
    <property type="evidence" value="ECO:0007669"/>
    <property type="project" value="UniProtKB-KW"/>
</dbReference>
<dbReference type="PANTHER" id="PTHR30536">
    <property type="entry name" value="ALTRONATE/GALACTARATE DEHYDRATASE"/>
    <property type="match status" value="1"/>
</dbReference>
<dbReference type="GO" id="GO:0019698">
    <property type="term" value="P:D-galacturonate catabolic process"/>
    <property type="evidence" value="ECO:0007669"/>
    <property type="project" value="TreeGrafter"/>
</dbReference>
<dbReference type="Pfam" id="PF20629">
    <property type="entry name" value="GD_AH_C"/>
    <property type="match status" value="1"/>
</dbReference>
<dbReference type="InterPro" id="IPR052172">
    <property type="entry name" value="UxaA_altronate/galactarate_dh"/>
</dbReference>
<dbReference type="Pfam" id="PF08666">
    <property type="entry name" value="SAF"/>
    <property type="match status" value="1"/>
</dbReference>
<reference evidence="5" key="1">
    <citation type="submission" date="2015-11" db="EMBL/GenBank/DDBJ databases">
        <authorList>
            <person name="Blom J."/>
        </authorList>
    </citation>
    <scope>NUCLEOTIDE SEQUENCE [LARGE SCALE GENOMIC DNA]</scope>
</reference>
<dbReference type="Gene3D" id="2.30.130.110">
    <property type="match status" value="1"/>
</dbReference>
<keyword evidence="4" id="KW-0378">Hydrolase</keyword>
<dbReference type="GO" id="GO:0008789">
    <property type="term" value="F:altronate dehydratase activity"/>
    <property type="evidence" value="ECO:0007669"/>
    <property type="project" value="UniProtKB-EC"/>
</dbReference>
<sequence>MQQVIQISPRDNVAVALCDLDSGTALTLDDHTLTLPQAVARGHKFALTPIATDALVIKYGLPIAHATQPIAAGEIIHSSNARTNLSDLDEYQYQPDFVTLPPQAGDRDVQLYRRQNGEVGIRNELWILPTVGCVNGIARQILQRFLKETHDAEGIDGVYLFSHPFGCSQLGQDHENTRTMLQNMVRHPNAGAVLVIGLGCENNQVDVFQQTLGEYDSERVSFMICQQQDDEVEAGLEQLHRLYAAMRNDRREAGKLSELKFGLECGGSDGLSGITANPLLGRFSDQMIANGGTTVLTEVPEMFGAERILMSRCRDEATFEKTVAMINDFKRYFIAHEQPIYENPSPGNKAGGITTLEEKSLGCTQKAGQSQVVDVLKYGERLKQHGLNLLSAPGNDAVATSALAGAGCHMVLFSTGRGTPYGGFVPTVKIATNSPLAEKKPHWIDFDAGRLINGLSMEAMLEDFVDTIVAIANGEPAKNEINDFRELAIFKSGVTL</sequence>
<dbReference type="InterPro" id="IPR048332">
    <property type="entry name" value="GD_AH_C"/>
</dbReference>
<dbReference type="PANTHER" id="PTHR30536:SF5">
    <property type="entry name" value="ALTRONATE DEHYDRATASE"/>
    <property type="match status" value="1"/>
</dbReference>
<accession>A0A0U5L5S1</accession>
<comment type="similarity">
    <text evidence="1">Belongs to the UxaA family.</text>
</comment>
<evidence type="ECO:0000259" key="3">
    <source>
        <dbReference type="SMART" id="SM00858"/>
    </source>
</evidence>
<dbReference type="AlphaFoldDB" id="A0A0U5L5S1"/>
<proteinExistence type="inferred from homology"/>
<feature type="domain" description="SAF" evidence="3">
    <location>
        <begin position="11"/>
        <end position="82"/>
    </location>
</feature>
<dbReference type="OrthoDB" id="9804574at2"/>
<evidence type="ECO:0000256" key="2">
    <source>
        <dbReference type="ARBA" id="ARBA00023239"/>
    </source>
</evidence>